<protein>
    <submittedName>
        <fullName evidence="1">Uncharacterized protein</fullName>
    </submittedName>
</protein>
<evidence type="ECO:0000313" key="1">
    <source>
        <dbReference type="EMBL" id="SEH14725.1"/>
    </source>
</evidence>
<name>A0A1H6FYC4_9EURY</name>
<dbReference type="RefSeq" id="WP_090506672.1">
    <property type="nucleotide sequence ID" value="NZ_FNWL01000002.1"/>
</dbReference>
<evidence type="ECO:0000313" key="2">
    <source>
        <dbReference type="Proteomes" id="UP000199112"/>
    </source>
</evidence>
<dbReference type="EMBL" id="FNWL01000002">
    <property type="protein sequence ID" value="SEH14725.1"/>
    <property type="molecule type" value="Genomic_DNA"/>
</dbReference>
<dbReference type="AlphaFoldDB" id="A0A1H6FYC4"/>
<sequence>MTHGLDPTEEYDGSITVRLLDDERGTETHRCSSYEGAIELVKIHERRVTVAKIVDRDGEIVFSSVDTDIDVWERVWNREKRRLSVHVEERECPYDSISCFADDLCVQCKIDTVQEQY</sequence>
<keyword evidence="2" id="KW-1185">Reference proteome</keyword>
<accession>A0A1H6FYC4</accession>
<reference evidence="2" key="1">
    <citation type="submission" date="2016-10" db="EMBL/GenBank/DDBJ databases">
        <authorList>
            <person name="Varghese N."/>
            <person name="Submissions S."/>
        </authorList>
    </citation>
    <scope>NUCLEOTIDE SEQUENCE [LARGE SCALE GENOMIC DNA]</scope>
    <source>
        <strain evidence="2">CGMCC 1.8981</strain>
    </source>
</reference>
<dbReference type="OrthoDB" id="315046at2157"/>
<proteinExistence type="predicted"/>
<organism evidence="1 2">
    <name type="scientific">Natronorubrum sediminis</name>
    <dbReference type="NCBI Taxonomy" id="640943"/>
    <lineage>
        <taxon>Archaea</taxon>
        <taxon>Methanobacteriati</taxon>
        <taxon>Methanobacteriota</taxon>
        <taxon>Stenosarchaea group</taxon>
        <taxon>Halobacteria</taxon>
        <taxon>Halobacteriales</taxon>
        <taxon>Natrialbaceae</taxon>
        <taxon>Natronorubrum</taxon>
    </lineage>
</organism>
<gene>
    <name evidence="1" type="ORF">SAMN04487967_1738</name>
</gene>
<dbReference type="Proteomes" id="UP000199112">
    <property type="component" value="Unassembled WGS sequence"/>
</dbReference>